<dbReference type="EMBL" id="JBHRTO010000001">
    <property type="protein sequence ID" value="MFC3182326.1"/>
    <property type="molecule type" value="Genomic_DNA"/>
</dbReference>
<gene>
    <name evidence="1" type="ORF">ACFOGH_15095</name>
</gene>
<comment type="caution">
    <text evidence="1">The sequence shown here is derived from an EMBL/GenBank/DDBJ whole genome shotgun (WGS) entry which is preliminary data.</text>
</comment>
<sequence>MIELQGPAQAQDPAMRQSAKRHQILVCQTCRHKDSPCFPGLALLEKLRLAVSEAKGLGEDFEISGTACMAGCDRPCTVAWRATGKATWLFGDIDPDADIDALVDFATLYQRLDDGWCRAADRPGKLATSTLARIPAALIVTAEGQLQ</sequence>
<dbReference type="InterPro" id="IPR012863">
    <property type="entry name" value="DUF1636"/>
</dbReference>
<keyword evidence="2" id="KW-1185">Reference proteome</keyword>
<protein>
    <submittedName>
        <fullName evidence="1">DUF1636 family protein</fullName>
    </submittedName>
</protein>
<evidence type="ECO:0000313" key="2">
    <source>
        <dbReference type="Proteomes" id="UP001595547"/>
    </source>
</evidence>
<accession>A0ABV7J0J7</accession>
<evidence type="ECO:0000313" key="1">
    <source>
        <dbReference type="EMBL" id="MFC3182326.1"/>
    </source>
</evidence>
<dbReference type="RefSeq" id="WP_380073904.1">
    <property type="nucleotide sequence ID" value="NZ_JBHRTO010000001.1"/>
</dbReference>
<dbReference type="Pfam" id="PF07845">
    <property type="entry name" value="DUF1636"/>
    <property type="match status" value="1"/>
</dbReference>
<proteinExistence type="predicted"/>
<dbReference type="Gene3D" id="3.40.30.10">
    <property type="entry name" value="Glutaredoxin"/>
    <property type="match status" value="1"/>
</dbReference>
<dbReference type="InterPro" id="IPR036249">
    <property type="entry name" value="Thioredoxin-like_sf"/>
</dbReference>
<reference evidence="2" key="1">
    <citation type="journal article" date="2019" name="Int. J. Syst. Evol. Microbiol.">
        <title>The Global Catalogue of Microorganisms (GCM) 10K type strain sequencing project: providing services to taxonomists for standard genome sequencing and annotation.</title>
        <authorList>
            <consortium name="The Broad Institute Genomics Platform"/>
            <consortium name="The Broad Institute Genome Sequencing Center for Infectious Disease"/>
            <person name="Wu L."/>
            <person name="Ma J."/>
        </authorList>
    </citation>
    <scope>NUCLEOTIDE SEQUENCE [LARGE SCALE GENOMIC DNA]</scope>
    <source>
        <strain evidence="2">KCTC 52039</strain>
    </source>
</reference>
<dbReference type="Proteomes" id="UP001595547">
    <property type="component" value="Unassembled WGS sequence"/>
</dbReference>
<dbReference type="SUPFAM" id="SSF52833">
    <property type="entry name" value="Thioredoxin-like"/>
    <property type="match status" value="1"/>
</dbReference>
<organism evidence="1 2">
    <name type="scientific">Cypionkella sinensis</name>
    <dbReference type="NCBI Taxonomy" id="1756043"/>
    <lineage>
        <taxon>Bacteria</taxon>
        <taxon>Pseudomonadati</taxon>
        <taxon>Pseudomonadota</taxon>
        <taxon>Alphaproteobacteria</taxon>
        <taxon>Rhodobacterales</taxon>
        <taxon>Paracoccaceae</taxon>
        <taxon>Cypionkella</taxon>
    </lineage>
</organism>
<name>A0ABV7J0J7_9RHOB</name>